<dbReference type="EMBL" id="CP123443">
    <property type="protein sequence ID" value="WGK68371.1"/>
    <property type="molecule type" value="Genomic_DNA"/>
</dbReference>
<protein>
    <recommendedName>
        <fullName evidence="1">Baseplate hub protein gp44/GpP-like second domain-containing protein</fullName>
    </recommendedName>
</protein>
<accession>A0ABY8MEL7</accession>
<dbReference type="InterPro" id="IPR023399">
    <property type="entry name" value="Baseplate-like_2-layer_sand"/>
</dbReference>
<evidence type="ECO:0000313" key="3">
    <source>
        <dbReference type="Proteomes" id="UP001228690"/>
    </source>
</evidence>
<dbReference type="SUPFAM" id="SSF69279">
    <property type="entry name" value="Phage tail proteins"/>
    <property type="match status" value="2"/>
</dbReference>
<dbReference type="RefSeq" id="WP_326926548.1">
    <property type="nucleotide sequence ID" value="NZ_CP123443.1"/>
</dbReference>
<dbReference type="Proteomes" id="UP001228690">
    <property type="component" value="Chromosome"/>
</dbReference>
<organism evidence="2 3">
    <name type="scientific">Candidatus Haliotispira prima</name>
    <dbReference type="NCBI Taxonomy" id="3034016"/>
    <lineage>
        <taxon>Bacteria</taxon>
        <taxon>Pseudomonadati</taxon>
        <taxon>Spirochaetota</taxon>
        <taxon>Spirochaetia</taxon>
        <taxon>Spirochaetales</taxon>
        <taxon>Spirochaetaceae</taxon>
        <taxon>Candidatus Haliotispira</taxon>
    </lineage>
</organism>
<dbReference type="Gene3D" id="3.55.50.10">
    <property type="entry name" value="Baseplate protein-like domains"/>
    <property type="match status" value="1"/>
</dbReference>
<dbReference type="Gene3D" id="3.30.1920.10">
    <property type="entry name" value="Baseplate protein-like domains - 2 layer sandwich fold"/>
    <property type="match status" value="1"/>
</dbReference>
<evidence type="ECO:0000259" key="1">
    <source>
        <dbReference type="Pfam" id="PF22255"/>
    </source>
</evidence>
<dbReference type="Pfam" id="PF22255">
    <property type="entry name" value="Gp44-like_2nd"/>
    <property type="match status" value="1"/>
</dbReference>
<dbReference type="InterPro" id="IPR053981">
    <property type="entry name" value="Gp44/GpP-like_2nd"/>
</dbReference>
<gene>
    <name evidence="2" type="ORF">P0082_07735</name>
</gene>
<sequence>MSRSDQSVRIKVNDELYADFTRLYIRISLDEICHYLELDVSEADRRKIGRHDKIEVEYLVGNQPSRRVTIVEVDTISRLLNAGSKSYRVTARSRARNILDSSYSEQLKDLTLYQIVQQIAGRFDIPVANYAGNTEKIARFEWEAESPWQKLLTAASAQNCILHSSENGGLCLNKVSGNARSEGFQLVQNRNIEEISIEENGNEQFRRYEVFGNSGKAEAIDNTCKIESRIMSINISDDSMSLADLRRWANVQRNRRRNQRLRIRMTGWGLDTEELAVLYSRTRGRSPKLFGLETLWGVNFYIPVTLPEYGVQRRYLLTTQVEFTVEGEAISCNLSLKPREDYLES</sequence>
<keyword evidence="3" id="KW-1185">Reference proteome</keyword>
<name>A0ABY8MEL7_9SPIO</name>
<dbReference type="Gene3D" id="2.30.300.10">
    <property type="entry name" value="Baseplate protein-like domain - beta roll fold"/>
    <property type="match status" value="1"/>
</dbReference>
<evidence type="ECO:0000313" key="2">
    <source>
        <dbReference type="EMBL" id="WGK68371.1"/>
    </source>
</evidence>
<feature type="domain" description="Baseplate hub protein gp44/GpP-like second" evidence="1">
    <location>
        <begin position="99"/>
        <end position="173"/>
    </location>
</feature>
<reference evidence="2 3" key="1">
    <citation type="submission" date="2023-04" db="EMBL/GenBank/DDBJ databases">
        <title>Spirochaete genome identified in red abalone sample constitutes a novel genus.</title>
        <authorList>
            <person name="Sharma S.P."/>
            <person name="Purcell C.M."/>
            <person name="Hyde J.R."/>
            <person name="Severin A.J."/>
        </authorList>
    </citation>
    <scope>NUCLEOTIDE SEQUENCE [LARGE SCALE GENOMIC DNA]</scope>
    <source>
        <strain evidence="2 3">SP-2023</strain>
    </source>
</reference>
<proteinExistence type="predicted"/>